<dbReference type="SUPFAM" id="SSF46689">
    <property type="entry name" value="Homeodomain-like"/>
    <property type="match status" value="1"/>
</dbReference>
<dbReference type="InterPro" id="IPR050109">
    <property type="entry name" value="HTH-type_TetR-like_transc_reg"/>
</dbReference>
<evidence type="ECO:0000256" key="2">
    <source>
        <dbReference type="PROSITE-ProRule" id="PRU00335"/>
    </source>
</evidence>
<name>K8NX15_9BRAD</name>
<dbReference type="PATRIC" id="fig|883079.3.peg.4287"/>
<dbReference type="PANTHER" id="PTHR30328">
    <property type="entry name" value="TRANSCRIPTIONAL REPRESSOR"/>
    <property type="match status" value="1"/>
</dbReference>
<dbReference type="InterPro" id="IPR041474">
    <property type="entry name" value="NicS_C"/>
</dbReference>
<protein>
    <recommendedName>
        <fullName evidence="4">HTH tetR-type domain-containing protein</fullName>
    </recommendedName>
</protein>
<evidence type="ECO:0000313" key="6">
    <source>
        <dbReference type="Proteomes" id="UP000001095"/>
    </source>
</evidence>
<reference evidence="5 6" key="1">
    <citation type="submission" date="2012-04" db="EMBL/GenBank/DDBJ databases">
        <title>The Genome Sequence of Afipia clevelandensis ATCC 49720.</title>
        <authorList>
            <consortium name="The Broad Institute Genome Sequencing Platform"/>
            <person name="Earl A."/>
            <person name="Ward D."/>
            <person name="Feldgarden M."/>
            <person name="Gevers D."/>
            <person name="Huys G."/>
            <person name="Walker B."/>
            <person name="Young S.K."/>
            <person name="Zeng Q."/>
            <person name="Gargeya S."/>
            <person name="Fitzgerald M."/>
            <person name="Haas B."/>
            <person name="Abouelleil A."/>
            <person name="Alvarado L."/>
            <person name="Arachchi H.M."/>
            <person name="Berlin A."/>
            <person name="Chapman S.B."/>
            <person name="Goldberg J."/>
            <person name="Griggs A."/>
            <person name="Gujja S."/>
            <person name="Hansen M."/>
            <person name="Howarth C."/>
            <person name="Imamovic A."/>
            <person name="Larimer J."/>
            <person name="McCowen C."/>
            <person name="Montmayeur A."/>
            <person name="Murphy C."/>
            <person name="Neiman D."/>
            <person name="Pearson M."/>
            <person name="Priest M."/>
            <person name="Roberts A."/>
            <person name="Saif S."/>
            <person name="Shea T."/>
            <person name="Sisk P."/>
            <person name="Sykes S."/>
            <person name="Wortman J."/>
            <person name="Nusbaum C."/>
            <person name="Birren B."/>
        </authorList>
    </citation>
    <scope>NUCLEOTIDE SEQUENCE [LARGE SCALE GENOMIC DNA]</scope>
    <source>
        <strain evidence="5 6">ATCC 49720</strain>
    </source>
</reference>
<dbReference type="SUPFAM" id="SSF48498">
    <property type="entry name" value="Tetracyclin repressor-like, C-terminal domain"/>
    <property type="match status" value="1"/>
</dbReference>
<dbReference type="Pfam" id="PF00440">
    <property type="entry name" value="TetR_N"/>
    <property type="match status" value="1"/>
</dbReference>
<dbReference type="PROSITE" id="PS50977">
    <property type="entry name" value="HTH_TETR_2"/>
    <property type="match status" value="1"/>
</dbReference>
<gene>
    <name evidence="5" type="ORF">HMPREF9696_04201</name>
</gene>
<evidence type="ECO:0000256" key="3">
    <source>
        <dbReference type="SAM" id="MobiDB-lite"/>
    </source>
</evidence>
<evidence type="ECO:0000256" key="1">
    <source>
        <dbReference type="ARBA" id="ARBA00023125"/>
    </source>
</evidence>
<dbReference type="Proteomes" id="UP000001095">
    <property type="component" value="Unassembled WGS sequence"/>
</dbReference>
<accession>K8NX15</accession>
<feature type="region of interest" description="Disordered" evidence="3">
    <location>
        <begin position="1"/>
        <end position="24"/>
    </location>
</feature>
<dbReference type="Gene3D" id="1.10.357.10">
    <property type="entry name" value="Tetracycline Repressor, domain 2"/>
    <property type="match status" value="1"/>
</dbReference>
<comment type="caution">
    <text evidence="5">The sequence shown here is derived from an EMBL/GenBank/DDBJ whole genome shotgun (WGS) entry which is preliminary data.</text>
</comment>
<dbReference type="AlphaFoldDB" id="K8NX15"/>
<dbReference type="OrthoDB" id="2356263at2"/>
<feature type="compositionally biased region" description="Basic residues" evidence="3">
    <location>
        <begin position="9"/>
        <end position="22"/>
    </location>
</feature>
<dbReference type="InterPro" id="IPR009057">
    <property type="entry name" value="Homeodomain-like_sf"/>
</dbReference>
<dbReference type="Pfam" id="PF17938">
    <property type="entry name" value="TetR_C_29"/>
    <property type="match status" value="1"/>
</dbReference>
<sequence>MNETSAKKSPARKKTAAGKRKRDSALTKESILQAATYEFCRNGLGGARVDAIAHRAKANMRLLYHYFGDKDGLYLAALEHVYTDIRAAEQQLNLDSLDPATALQELIDFTFTFFQNHQDYIAMINTENLQRGKYLRKSRKIAALTMPLVSNIESILRRGVAAGIFRSGVDPIQLYVTITAFSYFHVSNRHTLSLMFDKELGDSKWLEDRRKHTHDVIGTWLAAPGASREGQKMASPKLSPIRGKASDLV</sequence>
<evidence type="ECO:0000313" key="5">
    <source>
        <dbReference type="EMBL" id="EKS31980.1"/>
    </source>
</evidence>
<dbReference type="InterPro" id="IPR001647">
    <property type="entry name" value="HTH_TetR"/>
</dbReference>
<dbReference type="InterPro" id="IPR036271">
    <property type="entry name" value="Tet_transcr_reg_TetR-rel_C_sf"/>
</dbReference>
<feature type="DNA-binding region" description="H-T-H motif" evidence="2">
    <location>
        <begin position="48"/>
        <end position="67"/>
    </location>
</feature>
<keyword evidence="6" id="KW-1185">Reference proteome</keyword>
<dbReference type="HOGENOM" id="CLU_069356_1_2_5"/>
<dbReference type="GO" id="GO:0003677">
    <property type="term" value="F:DNA binding"/>
    <property type="evidence" value="ECO:0007669"/>
    <property type="project" value="UniProtKB-UniRule"/>
</dbReference>
<feature type="domain" description="HTH tetR-type" evidence="4">
    <location>
        <begin position="25"/>
        <end position="85"/>
    </location>
</feature>
<proteinExistence type="predicted"/>
<dbReference type="EMBL" id="AGWY01000018">
    <property type="protein sequence ID" value="EKS31980.1"/>
    <property type="molecule type" value="Genomic_DNA"/>
</dbReference>
<dbReference type="RefSeq" id="WP_002715067.1">
    <property type="nucleotide sequence ID" value="NZ_KB375281.1"/>
</dbReference>
<evidence type="ECO:0000259" key="4">
    <source>
        <dbReference type="PROSITE" id="PS50977"/>
    </source>
</evidence>
<dbReference type="PANTHER" id="PTHR30328:SF54">
    <property type="entry name" value="HTH-TYPE TRANSCRIPTIONAL REPRESSOR SCO4008"/>
    <property type="match status" value="1"/>
</dbReference>
<feature type="region of interest" description="Disordered" evidence="3">
    <location>
        <begin position="227"/>
        <end position="249"/>
    </location>
</feature>
<organism evidence="5 6">
    <name type="scientific">Afipia clevelandensis ATCC 49720</name>
    <dbReference type="NCBI Taxonomy" id="883079"/>
    <lineage>
        <taxon>Bacteria</taxon>
        <taxon>Pseudomonadati</taxon>
        <taxon>Pseudomonadota</taxon>
        <taxon>Alphaproteobacteria</taxon>
        <taxon>Hyphomicrobiales</taxon>
        <taxon>Nitrobacteraceae</taxon>
        <taxon>Afipia</taxon>
    </lineage>
</organism>
<keyword evidence="1 2" id="KW-0238">DNA-binding</keyword>